<keyword evidence="2" id="KW-1185">Reference proteome</keyword>
<evidence type="ECO:0000313" key="1">
    <source>
        <dbReference type="EMBL" id="GGN43894.1"/>
    </source>
</evidence>
<protein>
    <submittedName>
        <fullName evidence="1">Phosphotransferase</fullName>
    </submittedName>
</protein>
<dbReference type="EMBL" id="BMOR01000020">
    <property type="protein sequence ID" value="GGN43894.1"/>
    <property type="molecule type" value="Genomic_DNA"/>
</dbReference>
<dbReference type="Proteomes" id="UP000645517">
    <property type="component" value="Unassembled WGS sequence"/>
</dbReference>
<comment type="caution">
    <text evidence="1">The sequence shown here is derived from an EMBL/GenBank/DDBJ whole genome shotgun (WGS) entry which is preliminary data.</text>
</comment>
<dbReference type="InterPro" id="IPR011009">
    <property type="entry name" value="Kinase-like_dom_sf"/>
</dbReference>
<reference evidence="2" key="1">
    <citation type="journal article" date="2019" name="Int. J. Syst. Evol. Microbiol.">
        <title>The Global Catalogue of Microorganisms (GCM) 10K type strain sequencing project: providing services to taxonomists for standard genome sequencing and annotation.</title>
        <authorList>
            <consortium name="The Broad Institute Genomics Platform"/>
            <consortium name="The Broad Institute Genome Sequencing Center for Infectious Disease"/>
            <person name="Wu L."/>
            <person name="Ma J."/>
        </authorList>
    </citation>
    <scope>NUCLEOTIDE SEQUENCE [LARGE SCALE GENOMIC DNA]</scope>
    <source>
        <strain evidence="2">JCM 16918</strain>
    </source>
</reference>
<name>A0ABQ2JE47_9DEIO</name>
<dbReference type="RefSeq" id="WP_189058521.1">
    <property type="nucleotide sequence ID" value="NZ_BMOR01000020.1"/>
</dbReference>
<evidence type="ECO:0000313" key="2">
    <source>
        <dbReference type="Proteomes" id="UP000645517"/>
    </source>
</evidence>
<dbReference type="SUPFAM" id="SSF56112">
    <property type="entry name" value="Protein kinase-like (PK-like)"/>
    <property type="match status" value="1"/>
</dbReference>
<organism evidence="1 2">
    <name type="scientific">Deinococcus daejeonensis</name>
    <dbReference type="NCBI Taxonomy" id="1007098"/>
    <lineage>
        <taxon>Bacteria</taxon>
        <taxon>Thermotogati</taxon>
        <taxon>Deinococcota</taxon>
        <taxon>Deinococci</taxon>
        <taxon>Deinococcales</taxon>
        <taxon>Deinococcaceae</taxon>
        <taxon>Deinococcus</taxon>
    </lineage>
</organism>
<accession>A0ABQ2JE47</accession>
<proteinExistence type="predicted"/>
<sequence>MTIPVHPQPLTEWAAQTLTNLNRAPLAAPDVIHERPWSTVWRFETTGGAAFLKRTVPVFAHEVPLTAFLANLCPGQVPEVLDVDPARRALLLDNAGTALRHAHPADADGGEALLRAWEGIWPQLAELQLACAAHLDTMESLGVPDRRPATLAARLEALLADRAALMVDEPDSLTSADVERARAQLGRVAAMAAELDGFGLPHSLHHDDFHDGNVFVRSGAARLADWAESAVTSPLCTLTVGLRGLQYRLNLRDGDPRLTRLVDAYLEPFRVRLGGRDLRRAAQLAQRLGRGVRALTWADALRDLTPEVRAAEADAVPGWVGLWLDGMDESRPVGNLT</sequence>
<gene>
    <name evidence="1" type="ORF">GCM10010842_31870</name>
</gene>